<dbReference type="PANTHER" id="PTHR30055:SF234">
    <property type="entry name" value="HTH-TYPE TRANSCRIPTIONAL REGULATOR BETI"/>
    <property type="match status" value="1"/>
</dbReference>
<feature type="DNA-binding region" description="H-T-H motif" evidence="4">
    <location>
        <begin position="24"/>
        <end position="43"/>
    </location>
</feature>
<dbReference type="SUPFAM" id="SSF48498">
    <property type="entry name" value="Tetracyclin repressor-like, C-terminal domain"/>
    <property type="match status" value="1"/>
</dbReference>
<organism evidence="6 7">
    <name type="scientific">Candidatus Coprenecus stercoravium</name>
    <dbReference type="NCBI Taxonomy" id="2840735"/>
    <lineage>
        <taxon>Bacteria</taxon>
        <taxon>Pseudomonadati</taxon>
        <taxon>Bacteroidota</taxon>
        <taxon>Bacteroidia</taxon>
        <taxon>Bacteroidales</taxon>
        <taxon>Rikenellaceae</taxon>
        <taxon>Rikenellaceae incertae sedis</taxon>
        <taxon>Candidatus Coprenecus</taxon>
    </lineage>
</organism>
<dbReference type="PROSITE" id="PS50977">
    <property type="entry name" value="HTH_TETR_2"/>
    <property type="match status" value="1"/>
</dbReference>
<dbReference type="EMBL" id="DXAW01000080">
    <property type="protein sequence ID" value="HIZ85663.1"/>
    <property type="molecule type" value="Genomic_DNA"/>
</dbReference>
<keyword evidence="3" id="KW-0804">Transcription</keyword>
<dbReference type="SUPFAM" id="SSF46689">
    <property type="entry name" value="Homeodomain-like"/>
    <property type="match status" value="1"/>
</dbReference>
<comment type="caution">
    <text evidence="6">The sequence shown here is derived from an EMBL/GenBank/DDBJ whole genome shotgun (WGS) entry which is preliminary data.</text>
</comment>
<proteinExistence type="predicted"/>
<dbReference type="InterPro" id="IPR009057">
    <property type="entry name" value="Homeodomain-like_sf"/>
</dbReference>
<evidence type="ECO:0000313" key="6">
    <source>
        <dbReference type="EMBL" id="HIZ85663.1"/>
    </source>
</evidence>
<reference evidence="6" key="1">
    <citation type="journal article" date="2021" name="PeerJ">
        <title>Extensive microbial diversity within the chicken gut microbiome revealed by metagenomics and culture.</title>
        <authorList>
            <person name="Gilroy R."/>
            <person name="Ravi A."/>
            <person name="Getino M."/>
            <person name="Pursley I."/>
            <person name="Horton D.L."/>
            <person name="Alikhan N.F."/>
            <person name="Baker D."/>
            <person name="Gharbi K."/>
            <person name="Hall N."/>
            <person name="Watson M."/>
            <person name="Adriaenssens E.M."/>
            <person name="Foster-Nyarko E."/>
            <person name="Jarju S."/>
            <person name="Secka A."/>
            <person name="Antonio M."/>
            <person name="Oren A."/>
            <person name="Chaudhuri R.R."/>
            <person name="La Ragione R."/>
            <person name="Hildebrand F."/>
            <person name="Pallen M.J."/>
        </authorList>
    </citation>
    <scope>NUCLEOTIDE SEQUENCE</scope>
    <source>
        <strain evidence="6">Gambia16-554</strain>
    </source>
</reference>
<evidence type="ECO:0000256" key="3">
    <source>
        <dbReference type="ARBA" id="ARBA00023163"/>
    </source>
</evidence>
<gene>
    <name evidence="6" type="ORF">IAC04_04150</name>
</gene>
<dbReference type="GO" id="GO:0003700">
    <property type="term" value="F:DNA-binding transcription factor activity"/>
    <property type="evidence" value="ECO:0007669"/>
    <property type="project" value="TreeGrafter"/>
</dbReference>
<evidence type="ECO:0000313" key="7">
    <source>
        <dbReference type="Proteomes" id="UP000824115"/>
    </source>
</evidence>
<evidence type="ECO:0000259" key="5">
    <source>
        <dbReference type="PROSITE" id="PS50977"/>
    </source>
</evidence>
<dbReference type="PANTHER" id="PTHR30055">
    <property type="entry name" value="HTH-TYPE TRANSCRIPTIONAL REGULATOR RUTR"/>
    <property type="match status" value="1"/>
</dbReference>
<keyword evidence="2 4" id="KW-0238">DNA-binding</keyword>
<evidence type="ECO:0000256" key="2">
    <source>
        <dbReference type="ARBA" id="ARBA00023125"/>
    </source>
</evidence>
<feature type="domain" description="HTH tetR-type" evidence="5">
    <location>
        <begin position="1"/>
        <end position="61"/>
    </location>
</feature>
<dbReference type="Pfam" id="PF00440">
    <property type="entry name" value="TetR_N"/>
    <property type="match status" value="1"/>
</dbReference>
<evidence type="ECO:0000256" key="1">
    <source>
        <dbReference type="ARBA" id="ARBA00023015"/>
    </source>
</evidence>
<evidence type="ECO:0000256" key="4">
    <source>
        <dbReference type="PROSITE-ProRule" id="PRU00335"/>
    </source>
</evidence>
<dbReference type="InterPro" id="IPR050109">
    <property type="entry name" value="HTH-type_TetR-like_transc_reg"/>
</dbReference>
<sequence length="207" mass="24375">MNSREQILRRTGALFLEHGCKSLTMDEVASANGMSKRTLYEMFRDKAELLQECILLIHKDNMLRTEEDISGTDNVLEWFIRSLENKDEQRMSFYYDFFTQVKRYYPEVFTAVVMDVNRWHCELLERVIRRGQQEGLFIKDVLDAHQISLQLFELSVAVTDRAVRNYLEIKHDRGSDCLMLFLIRGIATESGRAYIDGYLKNNKSLLR</sequence>
<keyword evidence="1" id="KW-0805">Transcription regulation</keyword>
<protein>
    <submittedName>
        <fullName evidence="6">TetR/AcrR family transcriptional regulator</fullName>
    </submittedName>
</protein>
<dbReference type="GO" id="GO:0000976">
    <property type="term" value="F:transcription cis-regulatory region binding"/>
    <property type="evidence" value="ECO:0007669"/>
    <property type="project" value="TreeGrafter"/>
</dbReference>
<accession>A0A9D2GQE4</accession>
<dbReference type="InterPro" id="IPR036271">
    <property type="entry name" value="Tet_transcr_reg_TetR-rel_C_sf"/>
</dbReference>
<dbReference type="Proteomes" id="UP000824115">
    <property type="component" value="Unassembled WGS sequence"/>
</dbReference>
<name>A0A9D2GQE4_9BACT</name>
<reference evidence="6" key="2">
    <citation type="submission" date="2021-04" db="EMBL/GenBank/DDBJ databases">
        <authorList>
            <person name="Gilroy R."/>
        </authorList>
    </citation>
    <scope>NUCLEOTIDE SEQUENCE</scope>
    <source>
        <strain evidence="6">Gambia16-554</strain>
    </source>
</reference>
<dbReference type="AlphaFoldDB" id="A0A9D2GQE4"/>
<dbReference type="Gene3D" id="1.10.357.10">
    <property type="entry name" value="Tetracycline Repressor, domain 2"/>
    <property type="match status" value="1"/>
</dbReference>
<dbReference type="InterPro" id="IPR001647">
    <property type="entry name" value="HTH_TetR"/>
</dbReference>